<organism evidence="1 2">
    <name type="scientific">Peribacillus simplex</name>
    <dbReference type="NCBI Taxonomy" id="1478"/>
    <lineage>
        <taxon>Bacteria</taxon>
        <taxon>Bacillati</taxon>
        <taxon>Bacillota</taxon>
        <taxon>Bacilli</taxon>
        <taxon>Bacillales</taxon>
        <taxon>Bacillaceae</taxon>
        <taxon>Peribacillus</taxon>
    </lineage>
</organism>
<dbReference type="Proteomes" id="UP000317770">
    <property type="component" value="Unassembled WGS sequence"/>
</dbReference>
<dbReference type="AlphaFoldDB" id="A0A8B5XYH9"/>
<evidence type="ECO:0000313" key="1">
    <source>
        <dbReference type="EMBL" id="TVX80245.1"/>
    </source>
</evidence>
<reference evidence="1 2" key="1">
    <citation type="submission" date="2019-07" db="EMBL/GenBank/DDBJ databases">
        <title>Genome assembly of Bacillus simplex strain GGC-P6A.</title>
        <authorList>
            <person name="Jennings M.E."/>
            <person name="Barton H.A."/>
        </authorList>
    </citation>
    <scope>NUCLEOTIDE SEQUENCE [LARGE SCALE GENOMIC DNA]</scope>
    <source>
        <strain evidence="1 2">GGC-P6A</strain>
    </source>
</reference>
<protein>
    <submittedName>
        <fullName evidence="1">DUF4312 family protein</fullName>
    </submittedName>
</protein>
<dbReference type="EMBL" id="VNKI01000006">
    <property type="protein sequence ID" value="TVX80245.1"/>
    <property type="molecule type" value="Genomic_DNA"/>
</dbReference>
<name>A0A8B5XYH9_9BACI</name>
<dbReference type="InterPro" id="IPR020037">
    <property type="entry name" value="DUF4312"/>
</dbReference>
<evidence type="ECO:0000313" key="2">
    <source>
        <dbReference type="Proteomes" id="UP000317770"/>
    </source>
</evidence>
<dbReference type="Pfam" id="PF14189">
    <property type="entry name" value="DUF4312"/>
    <property type="match status" value="1"/>
</dbReference>
<accession>A0A8B5XYH9</accession>
<comment type="caution">
    <text evidence="1">The sequence shown here is derived from an EMBL/GenBank/DDBJ whole genome shotgun (WGS) entry which is preliminary data.</text>
</comment>
<proteinExistence type="predicted"/>
<sequence>MVQDDSQLIIRLEPINVDIIEAIEITYTEHFLFFFFPRERKKYRYMLDVKVSVSIVNVSEIQHEKQIQKNALPEFIKYKIRQFRQVK</sequence>
<gene>
    <name evidence="1" type="ORF">FQP34_13445</name>
</gene>